<feature type="compositionally biased region" description="Basic and acidic residues" evidence="7">
    <location>
        <begin position="129"/>
        <end position="143"/>
    </location>
</feature>
<protein>
    <recommendedName>
        <fullName evidence="8">Tr-type G domain-containing protein</fullName>
    </recommendedName>
</protein>
<dbReference type="InterPro" id="IPR009000">
    <property type="entry name" value="Transl_B-barrel_sf"/>
</dbReference>
<feature type="compositionally biased region" description="Basic and acidic residues" evidence="7">
    <location>
        <begin position="179"/>
        <end position="197"/>
    </location>
</feature>
<dbReference type="GO" id="GO:0003743">
    <property type="term" value="F:translation initiation factor activity"/>
    <property type="evidence" value="ECO:0007669"/>
    <property type="project" value="UniProtKB-KW"/>
</dbReference>
<sequence>MREDSTRTFSQVQMKTTRERRNVASVDELLDQAIDKAAIERTPPRRESRLIQNDNNFNVEKRRAIEEKLRIQRNALQSKKESSIIETKGDAIRSKKESLIDDERTRHKIGLNARRLSPNEEATLLGITKENEKPATEKPEKKRNQMTRRQTEDLLTNERTSKKKLESSLIIDTPLSKNDQLDKHLSKNDLPREDDTILNKSNTRRYKEPTKQMKVKSPLEKNPKISKNVQSGAAILRVSGSTVTIGRLASALKTSVEIVEAALLSLGEKAPEVKGHKKKAAANERRVDADVAELVALEMGRELRLIRIKSISTQEESESEKNLRALDKERNELIQEFRPQKPAADSDEWSQLELRPPVVAVMGHVDHGKTTLLDSFRGSHVAESEAGGITQRLSAFCVGKTTFIDTPGHAAFARMRSSSAAALDVALVVVAADDGVKQQTMEALDLARSRRAAVVFAMTKIDKFSSEKNLQEATNRIRDQLATAGFAIEADGGECPLVPVSAKTGAGLDELKATLEAQAEILDLRANRKDTAEATVVDGVFDKHLGLCADVIVAWGTLKVGDHVVVGECAGKIRRLEGIYDEVEDSTNKDTKKKKKRTNEKSTFK</sequence>
<keyword evidence="5" id="KW-0648">Protein biosynthesis</keyword>
<feature type="region of interest" description="Disordered" evidence="7">
    <location>
        <begin position="113"/>
        <end position="218"/>
    </location>
</feature>
<dbReference type="PROSITE" id="PS51722">
    <property type="entry name" value="G_TR_2"/>
    <property type="match status" value="1"/>
</dbReference>
<feature type="compositionally biased region" description="Basic and acidic residues" evidence="7">
    <location>
        <begin position="205"/>
        <end position="218"/>
    </location>
</feature>
<evidence type="ECO:0000256" key="3">
    <source>
        <dbReference type="ARBA" id="ARBA00022540"/>
    </source>
</evidence>
<evidence type="ECO:0000259" key="8">
    <source>
        <dbReference type="PROSITE" id="PS51722"/>
    </source>
</evidence>
<evidence type="ECO:0000256" key="7">
    <source>
        <dbReference type="SAM" id="MobiDB-lite"/>
    </source>
</evidence>
<evidence type="ECO:0000256" key="2">
    <source>
        <dbReference type="ARBA" id="ARBA00007733"/>
    </source>
</evidence>
<dbReference type="InterPro" id="IPR005225">
    <property type="entry name" value="Small_GTP-bd"/>
</dbReference>
<dbReference type="GO" id="GO:0003924">
    <property type="term" value="F:GTPase activity"/>
    <property type="evidence" value="ECO:0007669"/>
    <property type="project" value="InterPro"/>
</dbReference>
<dbReference type="Gene3D" id="2.40.30.10">
    <property type="entry name" value="Translation factors"/>
    <property type="match status" value="1"/>
</dbReference>
<keyword evidence="3" id="KW-0396">Initiation factor</keyword>
<gene>
    <name evidence="9" type="ORF">ALAG00032_LOCUS7588</name>
</gene>
<evidence type="ECO:0000256" key="4">
    <source>
        <dbReference type="ARBA" id="ARBA00022741"/>
    </source>
</evidence>
<feature type="domain" description="Tr-type G" evidence="8">
    <location>
        <begin position="354"/>
        <end position="523"/>
    </location>
</feature>
<dbReference type="PANTHER" id="PTHR43381">
    <property type="entry name" value="TRANSLATION INITIATION FACTOR IF-2-RELATED"/>
    <property type="match status" value="1"/>
</dbReference>
<proteinExistence type="inferred from homology"/>
<evidence type="ECO:0000313" key="9">
    <source>
        <dbReference type="EMBL" id="CAE0366840.1"/>
    </source>
</evidence>
<reference evidence="9" key="1">
    <citation type="submission" date="2021-01" db="EMBL/GenBank/DDBJ databases">
        <authorList>
            <person name="Corre E."/>
            <person name="Pelletier E."/>
            <person name="Niang G."/>
            <person name="Scheremetjew M."/>
            <person name="Finn R."/>
            <person name="Kale V."/>
            <person name="Holt S."/>
            <person name="Cochrane G."/>
            <person name="Meng A."/>
            <person name="Brown T."/>
            <person name="Cohen L."/>
        </authorList>
    </citation>
    <scope>NUCLEOTIDE SEQUENCE</scope>
    <source>
        <strain evidence="9">CCMP1510</strain>
    </source>
</reference>
<feature type="region of interest" description="Disordered" evidence="7">
    <location>
        <begin position="1"/>
        <end position="21"/>
    </location>
</feature>
<dbReference type="InterPro" id="IPR015760">
    <property type="entry name" value="TIF_IF2"/>
</dbReference>
<name>A0A7S3JW35_9STRA</name>
<dbReference type="GO" id="GO:0005525">
    <property type="term" value="F:GTP binding"/>
    <property type="evidence" value="ECO:0007669"/>
    <property type="project" value="UniProtKB-KW"/>
</dbReference>
<dbReference type="SUPFAM" id="SSF52540">
    <property type="entry name" value="P-loop containing nucleoside triphosphate hydrolases"/>
    <property type="match status" value="1"/>
</dbReference>
<dbReference type="GO" id="GO:0009507">
    <property type="term" value="C:chloroplast"/>
    <property type="evidence" value="ECO:0007669"/>
    <property type="project" value="UniProtKB-SubCell"/>
</dbReference>
<organism evidence="9">
    <name type="scientific">Aureoumbra lagunensis</name>
    <dbReference type="NCBI Taxonomy" id="44058"/>
    <lineage>
        <taxon>Eukaryota</taxon>
        <taxon>Sar</taxon>
        <taxon>Stramenopiles</taxon>
        <taxon>Ochrophyta</taxon>
        <taxon>Pelagophyceae</taxon>
        <taxon>Pelagomonadales</taxon>
        <taxon>Aureoumbra</taxon>
    </lineage>
</organism>
<dbReference type="CDD" id="cd01887">
    <property type="entry name" value="IF2_eIF5B"/>
    <property type="match status" value="1"/>
</dbReference>
<dbReference type="Gene3D" id="3.40.50.300">
    <property type="entry name" value="P-loop containing nucleotide triphosphate hydrolases"/>
    <property type="match status" value="1"/>
</dbReference>
<comment type="subcellular location">
    <subcellularLocation>
        <location evidence="1">Plastid</location>
        <location evidence="1">Chloroplast</location>
    </subcellularLocation>
</comment>
<dbReference type="AlphaFoldDB" id="A0A7S3JW35"/>
<evidence type="ECO:0000256" key="6">
    <source>
        <dbReference type="ARBA" id="ARBA00023134"/>
    </source>
</evidence>
<dbReference type="Pfam" id="PF00009">
    <property type="entry name" value="GTP_EFTU"/>
    <property type="match status" value="1"/>
</dbReference>
<accession>A0A7S3JW35</accession>
<keyword evidence="4" id="KW-0547">Nucleotide-binding</keyword>
<evidence type="ECO:0000256" key="1">
    <source>
        <dbReference type="ARBA" id="ARBA00004229"/>
    </source>
</evidence>
<dbReference type="NCBIfam" id="TIGR00231">
    <property type="entry name" value="small_GTP"/>
    <property type="match status" value="1"/>
</dbReference>
<keyword evidence="6" id="KW-0342">GTP-binding</keyword>
<dbReference type="SUPFAM" id="SSF50447">
    <property type="entry name" value="Translation proteins"/>
    <property type="match status" value="1"/>
</dbReference>
<evidence type="ECO:0000256" key="5">
    <source>
        <dbReference type="ARBA" id="ARBA00022917"/>
    </source>
</evidence>
<dbReference type="PANTHER" id="PTHR43381:SF20">
    <property type="entry name" value="TRANSLATION INITIATION FACTOR IF-2, MITOCHONDRIAL"/>
    <property type="match status" value="1"/>
</dbReference>
<dbReference type="InterPro" id="IPR000795">
    <property type="entry name" value="T_Tr_GTP-bd_dom"/>
</dbReference>
<comment type="similarity">
    <text evidence="2">Belongs to the TRAFAC class translation factor GTPase superfamily. Classic translation factor GTPase family. IF-2 subfamily.</text>
</comment>
<feature type="region of interest" description="Disordered" evidence="7">
    <location>
        <begin position="584"/>
        <end position="605"/>
    </location>
</feature>
<dbReference type="EMBL" id="HBIJ01011099">
    <property type="protein sequence ID" value="CAE0366840.1"/>
    <property type="molecule type" value="Transcribed_RNA"/>
</dbReference>
<dbReference type="InterPro" id="IPR027417">
    <property type="entry name" value="P-loop_NTPase"/>
</dbReference>